<feature type="compositionally biased region" description="Acidic residues" evidence="1">
    <location>
        <begin position="11"/>
        <end position="38"/>
    </location>
</feature>
<reference evidence="3" key="1">
    <citation type="journal article" date="2023" name="Commun. Biol.">
        <title>Genome analysis of Parmales, the sister group of diatoms, reveals the evolutionary specialization of diatoms from phago-mixotrophs to photoautotrophs.</title>
        <authorList>
            <person name="Ban H."/>
            <person name="Sato S."/>
            <person name="Yoshikawa S."/>
            <person name="Yamada K."/>
            <person name="Nakamura Y."/>
            <person name="Ichinomiya M."/>
            <person name="Sato N."/>
            <person name="Blanc-Mathieu R."/>
            <person name="Endo H."/>
            <person name="Kuwata A."/>
            <person name="Ogata H."/>
        </authorList>
    </citation>
    <scope>NUCLEOTIDE SEQUENCE [LARGE SCALE GENOMIC DNA]</scope>
</reference>
<sequence>MAEYMAGADGLPDEEDEVDYNEDDEDDEEGGNDGEVEEPAPPAILKGALSNAGDGDKKYLIYTGVWSYGVDSTDAWKFKLKAPIPADFSFNKPDSSYTFSGYFIIPDDTVPGGKSKILEDAVTIAFKDVEGKHFGKRWTVEGSGANQYGSFKLVGEYRCKNSPENKMNVEKKYDAVAATGGAESDSADEDFDDDEKADDDEMAALKADAELSVEELYKRSYGDMAEGGGDEGAEKKQKTVDEEKKD</sequence>
<feature type="compositionally biased region" description="Acidic residues" evidence="1">
    <location>
        <begin position="185"/>
        <end position="199"/>
    </location>
</feature>
<dbReference type="EMBL" id="BRYA01000135">
    <property type="protein sequence ID" value="GMI40751.1"/>
    <property type="molecule type" value="Genomic_DNA"/>
</dbReference>
<keyword evidence="3" id="KW-1185">Reference proteome</keyword>
<accession>A0A9W7GC18</accession>
<dbReference type="AlphaFoldDB" id="A0A9W7GC18"/>
<feature type="compositionally biased region" description="Basic and acidic residues" evidence="1">
    <location>
        <begin position="232"/>
        <end position="246"/>
    </location>
</feature>
<evidence type="ECO:0000256" key="1">
    <source>
        <dbReference type="SAM" id="MobiDB-lite"/>
    </source>
</evidence>
<dbReference type="OrthoDB" id="205548at2759"/>
<feature type="region of interest" description="Disordered" evidence="1">
    <location>
        <begin position="218"/>
        <end position="246"/>
    </location>
</feature>
<dbReference type="Proteomes" id="UP001165065">
    <property type="component" value="Unassembled WGS sequence"/>
</dbReference>
<organism evidence="2 3">
    <name type="scientific">Triparma columacea</name>
    <dbReference type="NCBI Taxonomy" id="722753"/>
    <lineage>
        <taxon>Eukaryota</taxon>
        <taxon>Sar</taxon>
        <taxon>Stramenopiles</taxon>
        <taxon>Ochrophyta</taxon>
        <taxon>Bolidophyceae</taxon>
        <taxon>Parmales</taxon>
        <taxon>Triparmaceae</taxon>
        <taxon>Triparma</taxon>
    </lineage>
</organism>
<feature type="region of interest" description="Disordered" evidence="1">
    <location>
        <begin position="1"/>
        <end position="49"/>
    </location>
</feature>
<proteinExistence type="predicted"/>
<evidence type="ECO:0000313" key="3">
    <source>
        <dbReference type="Proteomes" id="UP001165065"/>
    </source>
</evidence>
<name>A0A9W7GC18_9STRA</name>
<evidence type="ECO:0000313" key="2">
    <source>
        <dbReference type="EMBL" id="GMI40751.1"/>
    </source>
</evidence>
<gene>
    <name evidence="2" type="ORF">TrCOL_g10111</name>
</gene>
<protein>
    <submittedName>
        <fullName evidence="2">Uncharacterized protein</fullName>
    </submittedName>
</protein>
<feature type="region of interest" description="Disordered" evidence="1">
    <location>
        <begin position="178"/>
        <end position="199"/>
    </location>
</feature>
<comment type="caution">
    <text evidence="2">The sequence shown here is derived from an EMBL/GenBank/DDBJ whole genome shotgun (WGS) entry which is preliminary data.</text>
</comment>